<evidence type="ECO:0000256" key="1">
    <source>
        <dbReference type="ARBA" id="ARBA00022737"/>
    </source>
</evidence>
<feature type="domain" description="EF-hand" evidence="4">
    <location>
        <begin position="277"/>
        <end position="312"/>
    </location>
</feature>
<dbReference type="InterPro" id="IPR018247">
    <property type="entry name" value="EF_Hand_1_Ca_BS"/>
</dbReference>
<dbReference type="CDD" id="cd00051">
    <property type="entry name" value="EFh"/>
    <property type="match status" value="1"/>
</dbReference>
<dbReference type="PANTHER" id="PTHR23049">
    <property type="entry name" value="MYOSIN REGULATORY LIGHT CHAIN 2"/>
    <property type="match status" value="1"/>
</dbReference>
<dbReference type="SUPFAM" id="SSF47473">
    <property type="entry name" value="EF-hand"/>
    <property type="match status" value="1"/>
</dbReference>
<evidence type="ECO:0000256" key="3">
    <source>
        <dbReference type="SAM" id="MobiDB-lite"/>
    </source>
</evidence>
<sequence>MPARDHQVPSRDPRAHWVSRSVQAGTQQTPESPTRNGEVPFGTPFARPLSGLGIPSSSPSRQASYVREKSGTPESPRPLPVRRITPPIAPLPIAATDEEEAELVSPSPFDGAGPSLSQESPVLTTAAQPSSFGQASLRPAAVRIPTSSTVSTIRAPIFQTQPTPTPPPAARSPHQPHQPQKHTPRPPFPRGLSANTASGGYTNVPPPLLRSMRESFEVLDSSNSGTISAASVAEMLEQMRLPNDPSSLRTFFPSGGPEKLNLARYLDTLAAPMGELSHPEELVAAFEAFDLDDSGQIDSNELRAALLMGGGDERGGLSEREIDNILGEFGGRRHFGGKGLGAHGGMGKGEVFRYREFMSSVGGTGAGGEAMEAGVPA</sequence>
<feature type="compositionally biased region" description="Polar residues" evidence="3">
    <location>
        <begin position="20"/>
        <end position="35"/>
    </location>
</feature>
<evidence type="ECO:0000256" key="2">
    <source>
        <dbReference type="ARBA" id="ARBA00022837"/>
    </source>
</evidence>
<comment type="caution">
    <text evidence="5">The sequence shown here is derived from an EMBL/GenBank/DDBJ whole genome shotgun (WGS) entry which is preliminary data.</text>
</comment>
<feature type="region of interest" description="Disordered" evidence="3">
    <location>
        <begin position="154"/>
        <end position="204"/>
    </location>
</feature>
<evidence type="ECO:0000313" key="6">
    <source>
        <dbReference type="Proteomes" id="UP001310594"/>
    </source>
</evidence>
<dbReference type="SMART" id="SM00054">
    <property type="entry name" value="EFh"/>
    <property type="match status" value="2"/>
</dbReference>
<feature type="region of interest" description="Disordered" evidence="3">
    <location>
        <begin position="1"/>
        <end position="139"/>
    </location>
</feature>
<feature type="compositionally biased region" description="Basic and acidic residues" evidence="3">
    <location>
        <begin position="1"/>
        <end position="15"/>
    </location>
</feature>
<evidence type="ECO:0000259" key="4">
    <source>
        <dbReference type="PROSITE" id="PS50222"/>
    </source>
</evidence>
<name>A0AAN7W8P9_9PEZI</name>
<dbReference type="Gene3D" id="1.10.238.10">
    <property type="entry name" value="EF-hand"/>
    <property type="match status" value="1"/>
</dbReference>
<proteinExistence type="predicted"/>
<dbReference type="InterPro" id="IPR002048">
    <property type="entry name" value="EF_hand_dom"/>
</dbReference>
<dbReference type="PROSITE" id="PS00018">
    <property type="entry name" value="EF_HAND_1"/>
    <property type="match status" value="1"/>
</dbReference>
<dbReference type="Pfam" id="PF13202">
    <property type="entry name" value="EF-hand_5"/>
    <property type="match status" value="1"/>
</dbReference>
<protein>
    <recommendedName>
        <fullName evidence="4">EF-hand domain-containing protein</fullName>
    </recommendedName>
</protein>
<dbReference type="Proteomes" id="UP001310594">
    <property type="component" value="Unassembled WGS sequence"/>
</dbReference>
<feature type="compositionally biased region" description="Polar residues" evidence="3">
    <location>
        <begin position="115"/>
        <end position="134"/>
    </location>
</feature>
<dbReference type="AlphaFoldDB" id="A0AAN7W8P9"/>
<reference evidence="5" key="1">
    <citation type="submission" date="2023-08" db="EMBL/GenBank/DDBJ databases">
        <title>Black Yeasts Isolated from many extreme environments.</title>
        <authorList>
            <person name="Coleine C."/>
            <person name="Stajich J.E."/>
            <person name="Selbmann L."/>
        </authorList>
    </citation>
    <scope>NUCLEOTIDE SEQUENCE</scope>
    <source>
        <strain evidence="5">CCFEE 5810</strain>
    </source>
</reference>
<dbReference type="InterPro" id="IPR050403">
    <property type="entry name" value="Myosin_RLC"/>
</dbReference>
<evidence type="ECO:0000313" key="5">
    <source>
        <dbReference type="EMBL" id="KAK5697564.1"/>
    </source>
</evidence>
<dbReference type="InterPro" id="IPR011992">
    <property type="entry name" value="EF-hand-dom_pair"/>
</dbReference>
<keyword evidence="2" id="KW-0106">Calcium</keyword>
<keyword evidence="1" id="KW-0677">Repeat</keyword>
<feature type="compositionally biased region" description="Low complexity" evidence="3">
    <location>
        <begin position="48"/>
        <end position="60"/>
    </location>
</feature>
<accession>A0AAN7W8P9</accession>
<dbReference type="PROSITE" id="PS50222">
    <property type="entry name" value="EF_HAND_2"/>
    <property type="match status" value="1"/>
</dbReference>
<dbReference type="EMBL" id="JAVRQU010000011">
    <property type="protein sequence ID" value="KAK5697564.1"/>
    <property type="molecule type" value="Genomic_DNA"/>
</dbReference>
<organism evidence="5 6">
    <name type="scientific">Elasticomyces elasticus</name>
    <dbReference type="NCBI Taxonomy" id="574655"/>
    <lineage>
        <taxon>Eukaryota</taxon>
        <taxon>Fungi</taxon>
        <taxon>Dikarya</taxon>
        <taxon>Ascomycota</taxon>
        <taxon>Pezizomycotina</taxon>
        <taxon>Dothideomycetes</taxon>
        <taxon>Dothideomycetidae</taxon>
        <taxon>Mycosphaerellales</taxon>
        <taxon>Teratosphaeriaceae</taxon>
        <taxon>Elasticomyces</taxon>
    </lineage>
</organism>
<dbReference type="GO" id="GO:0005509">
    <property type="term" value="F:calcium ion binding"/>
    <property type="evidence" value="ECO:0007669"/>
    <property type="project" value="InterPro"/>
</dbReference>
<gene>
    <name evidence="5" type="ORF">LTR97_007702</name>
</gene>